<dbReference type="Pfam" id="PF01208">
    <property type="entry name" value="URO-D"/>
    <property type="match status" value="1"/>
</dbReference>
<organism evidence="2 3">
    <name type="scientific">Muricoprocola aceti</name>
    <dbReference type="NCBI Taxonomy" id="2981772"/>
    <lineage>
        <taxon>Bacteria</taxon>
        <taxon>Bacillati</taxon>
        <taxon>Bacillota</taxon>
        <taxon>Clostridia</taxon>
        <taxon>Lachnospirales</taxon>
        <taxon>Lachnospiraceae</taxon>
        <taxon>Muricoprocola</taxon>
    </lineage>
</organism>
<dbReference type="InterPro" id="IPR052024">
    <property type="entry name" value="Methanogen_methyltrans"/>
</dbReference>
<comment type="caution">
    <text evidence="2">The sequence shown here is derived from an EMBL/GenBank/DDBJ whole genome shotgun (WGS) entry which is preliminary data.</text>
</comment>
<dbReference type="PANTHER" id="PTHR47099:SF1">
    <property type="entry name" value="METHYLCOBAMIDE:COM METHYLTRANSFERASE MTBA"/>
    <property type="match status" value="1"/>
</dbReference>
<dbReference type="SUPFAM" id="SSF51726">
    <property type="entry name" value="UROD/MetE-like"/>
    <property type="match status" value="1"/>
</dbReference>
<dbReference type="InterPro" id="IPR000257">
    <property type="entry name" value="Uroporphyrinogen_deCOase"/>
</dbReference>
<keyword evidence="3" id="KW-1185">Reference proteome</keyword>
<reference evidence="2 3" key="1">
    <citation type="journal article" date="2021" name="ISME Commun">
        <title>Automated analysis of genomic sequences facilitates high-throughput and comprehensive description of bacteria.</title>
        <authorList>
            <person name="Hitch T.C.A."/>
        </authorList>
    </citation>
    <scope>NUCLEOTIDE SEQUENCE [LARGE SCALE GENOMIC DNA]</scope>
    <source>
        <strain evidence="2 3">Sanger_29</strain>
    </source>
</reference>
<evidence type="ECO:0000313" key="2">
    <source>
        <dbReference type="EMBL" id="MCU6724327.1"/>
    </source>
</evidence>
<dbReference type="EMBL" id="JAOQKE010000002">
    <property type="protein sequence ID" value="MCU6724327.1"/>
    <property type="molecule type" value="Genomic_DNA"/>
</dbReference>
<name>A0ABT2SII9_9FIRM</name>
<proteinExistence type="predicted"/>
<sequence>MTPKENLLAMYSHKKIDIMPMPFEDEFTVYPVNGFTERPVFNQGGRDWFGCLWEYSEAAQAAAPDINEHILEDICDWREVVKFPDLDAWDWEKAVQLDNLDKADREHQVVNVMMLNGMFERLHVLMGFEEALCALLTEPEEVGAFFDALADFKCKLLDKLKEYYNPDIVTFHDDWGTQRGPFMSPDTWRELVKPRIQRIVDHCHELGILFLMHSCGKYDQLIPDISEMGIDVLQCMDIMDIGKAIEIADGRMTIQASVHTQIYEADDKSGILTEEKVREQVHREFTEWGKSGKYYPFVLPPSTWYEKVIREEYEKVRHELAGTYIK</sequence>
<evidence type="ECO:0000313" key="3">
    <source>
        <dbReference type="Proteomes" id="UP001652338"/>
    </source>
</evidence>
<dbReference type="Proteomes" id="UP001652338">
    <property type="component" value="Unassembled WGS sequence"/>
</dbReference>
<dbReference type="Gene3D" id="3.20.20.210">
    <property type="match status" value="1"/>
</dbReference>
<dbReference type="PANTHER" id="PTHR47099">
    <property type="entry name" value="METHYLCOBAMIDE:COM METHYLTRANSFERASE MTBA"/>
    <property type="match status" value="1"/>
</dbReference>
<feature type="domain" description="Uroporphyrinogen decarboxylase (URO-D)" evidence="1">
    <location>
        <begin position="114"/>
        <end position="261"/>
    </location>
</feature>
<accession>A0ABT2SII9</accession>
<evidence type="ECO:0000259" key="1">
    <source>
        <dbReference type="Pfam" id="PF01208"/>
    </source>
</evidence>
<dbReference type="InterPro" id="IPR038071">
    <property type="entry name" value="UROD/MetE-like_sf"/>
</dbReference>
<dbReference type="RefSeq" id="WP_262653620.1">
    <property type="nucleotide sequence ID" value="NZ_JAOQKE010000002.1"/>
</dbReference>
<gene>
    <name evidence="2" type="ORF">OCV47_02960</name>
</gene>
<protein>
    <recommendedName>
        <fullName evidence="1">Uroporphyrinogen decarboxylase (URO-D) domain-containing protein</fullName>
    </recommendedName>
</protein>